<feature type="region of interest" description="Disordered" evidence="5">
    <location>
        <begin position="699"/>
        <end position="767"/>
    </location>
</feature>
<feature type="compositionally biased region" description="Low complexity" evidence="5">
    <location>
        <begin position="53"/>
        <end position="67"/>
    </location>
</feature>
<dbReference type="PROSITE" id="PS50174">
    <property type="entry name" value="G_PATCH"/>
    <property type="match status" value="1"/>
</dbReference>
<feature type="region of interest" description="Disordered" evidence="5">
    <location>
        <begin position="101"/>
        <end position="148"/>
    </location>
</feature>
<dbReference type="GO" id="GO:0003723">
    <property type="term" value="F:RNA binding"/>
    <property type="evidence" value="ECO:0007669"/>
    <property type="project" value="InterPro"/>
</dbReference>
<keyword evidence="4" id="KW-0539">Nucleus</keyword>
<organism evidence="7 8">
    <name type="scientific">Asbolus verrucosus</name>
    <name type="common">Desert ironclad beetle</name>
    <dbReference type="NCBI Taxonomy" id="1661398"/>
    <lineage>
        <taxon>Eukaryota</taxon>
        <taxon>Metazoa</taxon>
        <taxon>Ecdysozoa</taxon>
        <taxon>Arthropoda</taxon>
        <taxon>Hexapoda</taxon>
        <taxon>Insecta</taxon>
        <taxon>Pterygota</taxon>
        <taxon>Neoptera</taxon>
        <taxon>Endopterygota</taxon>
        <taxon>Coleoptera</taxon>
        <taxon>Polyphaga</taxon>
        <taxon>Cucujiformia</taxon>
        <taxon>Tenebrionidae</taxon>
        <taxon>Pimeliinae</taxon>
        <taxon>Asbolus</taxon>
    </lineage>
</organism>
<keyword evidence="2" id="KW-0507">mRNA processing</keyword>
<gene>
    <name evidence="7" type="ORF">BDFB_000868</name>
</gene>
<feature type="domain" description="G-patch" evidence="6">
    <location>
        <begin position="913"/>
        <end position="960"/>
    </location>
</feature>
<dbReference type="EMBL" id="QDEB01002128">
    <property type="protein sequence ID" value="RZC43071.1"/>
    <property type="molecule type" value="Genomic_DNA"/>
</dbReference>
<dbReference type="InterPro" id="IPR040169">
    <property type="entry name" value="SUGP1/2"/>
</dbReference>
<evidence type="ECO:0000256" key="3">
    <source>
        <dbReference type="ARBA" id="ARBA00023187"/>
    </source>
</evidence>
<accession>A0A482WCT1</accession>
<dbReference type="InterPro" id="IPR000061">
    <property type="entry name" value="Surp"/>
</dbReference>
<dbReference type="InterPro" id="IPR035967">
    <property type="entry name" value="SWAP/Surp_sf"/>
</dbReference>
<evidence type="ECO:0000256" key="1">
    <source>
        <dbReference type="ARBA" id="ARBA00004123"/>
    </source>
</evidence>
<dbReference type="PANTHER" id="PTHR23340:SF0">
    <property type="entry name" value="SURP AND G-PATCH DOMAIN-CONTAINING PROTEIN 1 ISOFORM X1"/>
    <property type="match status" value="1"/>
</dbReference>
<evidence type="ECO:0000259" key="6">
    <source>
        <dbReference type="PROSITE" id="PS50174"/>
    </source>
</evidence>
<comment type="caution">
    <text evidence="7">The sequence shown here is derived from an EMBL/GenBank/DDBJ whole genome shotgun (WGS) entry which is preliminary data.</text>
</comment>
<evidence type="ECO:0000313" key="8">
    <source>
        <dbReference type="Proteomes" id="UP000292052"/>
    </source>
</evidence>
<sequence length="994" mass="110092">MSKKLTITDPFQPKITRNDRFAQMSHQEKVIEQKKKEIQAKLEAKQKNNVENTTKSTSPTPSKQIKSPPKKPELKKSTGFNLFSNDGSFLDTFKQLKEKKMDSKLKSFKSKDSYNDQRGGGGNKSSRWSQRRRSPSPKDRNLKSRISRFTDKANNFEPKITINTSFNNPVSQHNFDNPQIQISPQNVTGQPLLKNILPPPGVVFPTVSQSSAPVIAAPPLLLNVPPPQIVQSQVNSTLLLPNSSGNVLVSTPTVNVTIPASGVLTTVTLPPPSIISTQPVTVTTANAIPVPPPCVPAVELASIPPPNPIQVQNIPQPEPINTLNIPHPAPIQVQNIPTPTSIQLNEIPNPKPLDLLAIPTPSEDKSMSDPDFIKNIPPPNKSIPPPNLPETNVSVPPPNTPVQSTCLPPPTIIPVSIPPPQTLTSPQLAQNLTVQSIAPCQNILVHTIPPPQPVPPQLQTLQNLQANQTIQNISTGVPPPNMQNQNAFASVSSISVALPVGVVPSSPVTVSNTIPSLMAQPILPPPGMGVATVNVNCPPPMLPTLQAPPPSFVNQPPPITNQMPPMNVPPPPTSMPMINQPPIGGPFRDMNAVNLHTGLLVMCCEVFPPGTSDYEAMASLGRMVAQCGPGIEDVVRQRKTQDPNLWFLFHKESGAYQQYQQLVEQFKREINVKKELSEPKETHYKPEDIYEPEMAIDDDNNEHGVKQETKNEPYSPRENECEMGNKRKRKSRWGDKDPSIPPPTLILNTTPSNLPRPGGLHSQNQSSGTMMLSKVTRNDPGLIQYTINTYGSTNLTEEEWKKAEDHYKINLLYQDMVKKREELEKLQQAGKNKYDYDSDEDVEGGTWEHKLRDKEMMATQLWAQELTRQAEGKHHIGDFLPPEELKRFMEKTNANKEGRVPNFSDYKEFKIKEDNIGFKMLQKLGWSQGQGLGSNGAGIVEPINKAASREQNQGLGLGDDNGDKEDEYEAYRKRMMLAYRFRPNPLNNPRRPYY</sequence>
<feature type="compositionally biased region" description="Basic and acidic residues" evidence="5">
    <location>
        <begin position="16"/>
        <end position="48"/>
    </location>
</feature>
<dbReference type="Pfam" id="PF01805">
    <property type="entry name" value="Surp"/>
    <property type="match status" value="1"/>
</dbReference>
<dbReference type="SMART" id="SM00443">
    <property type="entry name" value="G_patch"/>
    <property type="match status" value="1"/>
</dbReference>
<dbReference type="Proteomes" id="UP000292052">
    <property type="component" value="Unassembled WGS sequence"/>
</dbReference>
<comment type="subcellular location">
    <subcellularLocation>
        <location evidence="1">Nucleus</location>
    </subcellularLocation>
</comment>
<evidence type="ECO:0000256" key="5">
    <source>
        <dbReference type="SAM" id="MobiDB-lite"/>
    </source>
</evidence>
<keyword evidence="8" id="KW-1185">Reference proteome</keyword>
<dbReference type="STRING" id="1661398.A0A482WCT1"/>
<dbReference type="InterPro" id="IPR000467">
    <property type="entry name" value="G_patch_dom"/>
</dbReference>
<evidence type="ECO:0000256" key="4">
    <source>
        <dbReference type="ARBA" id="ARBA00023242"/>
    </source>
</evidence>
<dbReference type="GO" id="GO:0008380">
    <property type="term" value="P:RNA splicing"/>
    <property type="evidence" value="ECO:0007669"/>
    <property type="project" value="UniProtKB-KW"/>
</dbReference>
<dbReference type="GO" id="GO:0005654">
    <property type="term" value="C:nucleoplasm"/>
    <property type="evidence" value="ECO:0007669"/>
    <property type="project" value="TreeGrafter"/>
</dbReference>
<dbReference type="GO" id="GO:0006397">
    <property type="term" value="P:mRNA processing"/>
    <property type="evidence" value="ECO:0007669"/>
    <property type="project" value="UniProtKB-KW"/>
</dbReference>
<dbReference type="PANTHER" id="PTHR23340">
    <property type="entry name" value="ARGININE/SERINE RICH SPLICING FACTOR SF4/14"/>
    <property type="match status" value="1"/>
</dbReference>
<reference evidence="7 8" key="1">
    <citation type="submission" date="2017-03" db="EMBL/GenBank/DDBJ databases">
        <title>Genome of the blue death feigning beetle - Asbolus verrucosus.</title>
        <authorList>
            <person name="Rider S.D."/>
        </authorList>
    </citation>
    <scope>NUCLEOTIDE SEQUENCE [LARGE SCALE GENOMIC DNA]</scope>
    <source>
        <strain evidence="7">Butters</strain>
        <tissue evidence="7">Head and leg muscle</tissue>
    </source>
</reference>
<feature type="region of interest" description="Disordered" evidence="5">
    <location>
        <begin position="1"/>
        <end position="81"/>
    </location>
</feature>
<proteinExistence type="predicted"/>
<dbReference type="OrthoDB" id="4822at2759"/>
<keyword evidence="3" id="KW-0508">mRNA splicing</keyword>
<dbReference type="Pfam" id="PF01585">
    <property type="entry name" value="G-patch"/>
    <property type="match status" value="1"/>
</dbReference>
<name>A0A482WCT1_ASBVE</name>
<feature type="compositionally biased region" description="Basic and acidic residues" evidence="5">
    <location>
        <begin position="101"/>
        <end position="115"/>
    </location>
</feature>
<protein>
    <submittedName>
        <fullName evidence="7">SURP and G-patch domain-containing protein 1-like</fullName>
    </submittedName>
</protein>
<feature type="compositionally biased region" description="Basic and acidic residues" evidence="5">
    <location>
        <begin position="701"/>
        <end position="725"/>
    </location>
</feature>
<evidence type="ECO:0000256" key="2">
    <source>
        <dbReference type="ARBA" id="ARBA00022664"/>
    </source>
</evidence>
<evidence type="ECO:0000313" key="7">
    <source>
        <dbReference type="EMBL" id="RZC43071.1"/>
    </source>
</evidence>
<feature type="compositionally biased region" description="Low complexity" evidence="5">
    <location>
        <begin position="745"/>
        <end position="755"/>
    </location>
</feature>
<dbReference type="SUPFAM" id="SSF109905">
    <property type="entry name" value="Surp module (SWAP domain)"/>
    <property type="match status" value="1"/>
</dbReference>
<dbReference type="Gene3D" id="1.10.10.790">
    <property type="entry name" value="Surp module"/>
    <property type="match status" value="1"/>
</dbReference>
<dbReference type="AlphaFoldDB" id="A0A482WCT1"/>